<gene>
    <name evidence="2" type="ORF">B0T25DRAFT_571583</name>
</gene>
<name>A0AAJ0HBA3_9PEZI</name>
<proteinExistence type="predicted"/>
<protein>
    <recommendedName>
        <fullName evidence="1">2EXR domain-containing protein</fullName>
    </recommendedName>
</protein>
<dbReference type="AlphaFoldDB" id="A0AAJ0HBA3"/>
<organism evidence="2 3">
    <name type="scientific">Lasiosphaeria hispida</name>
    <dbReference type="NCBI Taxonomy" id="260671"/>
    <lineage>
        <taxon>Eukaryota</taxon>
        <taxon>Fungi</taxon>
        <taxon>Dikarya</taxon>
        <taxon>Ascomycota</taxon>
        <taxon>Pezizomycotina</taxon>
        <taxon>Sordariomycetes</taxon>
        <taxon>Sordariomycetidae</taxon>
        <taxon>Sordariales</taxon>
        <taxon>Lasiosphaeriaceae</taxon>
        <taxon>Lasiosphaeria</taxon>
    </lineage>
</organism>
<evidence type="ECO:0000313" key="2">
    <source>
        <dbReference type="EMBL" id="KAK3346447.1"/>
    </source>
</evidence>
<reference evidence="2" key="1">
    <citation type="journal article" date="2023" name="Mol. Phylogenet. Evol.">
        <title>Genome-scale phylogeny and comparative genomics of the fungal order Sordariales.</title>
        <authorList>
            <person name="Hensen N."/>
            <person name="Bonometti L."/>
            <person name="Westerberg I."/>
            <person name="Brannstrom I.O."/>
            <person name="Guillou S."/>
            <person name="Cros-Aarteil S."/>
            <person name="Calhoun S."/>
            <person name="Haridas S."/>
            <person name="Kuo A."/>
            <person name="Mondo S."/>
            <person name="Pangilinan J."/>
            <person name="Riley R."/>
            <person name="LaButti K."/>
            <person name="Andreopoulos B."/>
            <person name="Lipzen A."/>
            <person name="Chen C."/>
            <person name="Yan M."/>
            <person name="Daum C."/>
            <person name="Ng V."/>
            <person name="Clum A."/>
            <person name="Steindorff A."/>
            <person name="Ohm R.A."/>
            <person name="Martin F."/>
            <person name="Silar P."/>
            <person name="Natvig D.O."/>
            <person name="Lalanne C."/>
            <person name="Gautier V."/>
            <person name="Ament-Velasquez S.L."/>
            <person name="Kruys A."/>
            <person name="Hutchinson M.I."/>
            <person name="Powell A.J."/>
            <person name="Barry K."/>
            <person name="Miller A.N."/>
            <person name="Grigoriev I.V."/>
            <person name="Debuchy R."/>
            <person name="Gladieux P."/>
            <person name="Hiltunen Thoren M."/>
            <person name="Johannesson H."/>
        </authorList>
    </citation>
    <scope>NUCLEOTIDE SEQUENCE</scope>
    <source>
        <strain evidence="2">CBS 955.72</strain>
    </source>
</reference>
<feature type="domain" description="2EXR" evidence="1">
    <location>
        <begin position="7"/>
        <end position="131"/>
    </location>
</feature>
<dbReference type="InterPro" id="IPR045518">
    <property type="entry name" value="2EXR"/>
</dbReference>
<comment type="caution">
    <text evidence="2">The sequence shown here is derived from an EMBL/GenBank/DDBJ whole genome shotgun (WGS) entry which is preliminary data.</text>
</comment>
<dbReference type="EMBL" id="JAUIQD010000006">
    <property type="protein sequence ID" value="KAK3346447.1"/>
    <property type="molecule type" value="Genomic_DNA"/>
</dbReference>
<keyword evidence="3" id="KW-1185">Reference proteome</keyword>
<reference evidence="2" key="2">
    <citation type="submission" date="2023-06" db="EMBL/GenBank/DDBJ databases">
        <authorList>
            <consortium name="Lawrence Berkeley National Laboratory"/>
            <person name="Haridas S."/>
            <person name="Hensen N."/>
            <person name="Bonometti L."/>
            <person name="Westerberg I."/>
            <person name="Brannstrom I.O."/>
            <person name="Guillou S."/>
            <person name="Cros-Aarteil S."/>
            <person name="Calhoun S."/>
            <person name="Kuo A."/>
            <person name="Mondo S."/>
            <person name="Pangilinan J."/>
            <person name="Riley R."/>
            <person name="Labutti K."/>
            <person name="Andreopoulos B."/>
            <person name="Lipzen A."/>
            <person name="Chen C."/>
            <person name="Yanf M."/>
            <person name="Daum C."/>
            <person name="Ng V."/>
            <person name="Clum A."/>
            <person name="Steindorff A."/>
            <person name="Ohm R."/>
            <person name="Martin F."/>
            <person name="Silar P."/>
            <person name="Natvig D."/>
            <person name="Lalanne C."/>
            <person name="Gautier V."/>
            <person name="Ament-Velasquez S.L."/>
            <person name="Kruys A."/>
            <person name="Hutchinson M.I."/>
            <person name="Powell A.J."/>
            <person name="Barry K."/>
            <person name="Miller A.N."/>
            <person name="Grigoriev I.V."/>
            <person name="Debuchy R."/>
            <person name="Gladieux P."/>
            <person name="Thoren M.H."/>
            <person name="Johannesson H."/>
        </authorList>
    </citation>
    <scope>NUCLEOTIDE SEQUENCE</scope>
    <source>
        <strain evidence="2">CBS 955.72</strain>
    </source>
</reference>
<accession>A0AAJ0HBA3</accession>
<dbReference type="Proteomes" id="UP001275084">
    <property type="component" value="Unassembled WGS sequence"/>
</dbReference>
<evidence type="ECO:0000313" key="3">
    <source>
        <dbReference type="Proteomes" id="UP001275084"/>
    </source>
</evidence>
<dbReference type="Pfam" id="PF20150">
    <property type="entry name" value="2EXR"/>
    <property type="match status" value="1"/>
</dbReference>
<evidence type="ECO:0000259" key="1">
    <source>
        <dbReference type="Pfam" id="PF20150"/>
    </source>
</evidence>
<sequence>MAAPPVFPFFRLLSFEVREMIWELALPSRIILADPVSETAGLNKASYWINNTNNTCEREIWTRNARPPTILAVCKEANDVARRHGAMLAVLRNPVTTYYEAYPGQSTGLIPPTVRPSDYKWTWFDPRKDTLLLFQQYIQSAQFIPPANALTSPSPGKLECQRQLLRYSHPRHELARLVDLDNGQKRTRSNALQVCIMWPVDVDPGHDERVLPLMVEGLSRVRYLDEVSVIVHELTIHTHPPVRGTSPTPKDMEVRQLCDKLFGRESPQRLVSIYDRPLLDRFRYLAELTESTKIQGPNPFAWAPRFIGTFPDDLNRSLRGFQDYEALVRGHWGARSLDLWGASQTGFEPPSGAGYGSDDLTATPPLPRLRPVVLFRHCGVRAFTHYGNAGRGSSS</sequence>